<organism evidence="8 9">
    <name type="scientific">Noviherbaspirillum denitrificans</name>
    <dbReference type="NCBI Taxonomy" id="1968433"/>
    <lineage>
        <taxon>Bacteria</taxon>
        <taxon>Pseudomonadati</taxon>
        <taxon>Pseudomonadota</taxon>
        <taxon>Betaproteobacteria</taxon>
        <taxon>Burkholderiales</taxon>
        <taxon>Oxalobacteraceae</taxon>
        <taxon>Noviherbaspirillum</taxon>
    </lineage>
</organism>
<keyword evidence="2" id="KW-1003">Cell membrane</keyword>
<dbReference type="AlphaFoldDB" id="A0A254T890"/>
<feature type="chain" id="PRO_5012513341" evidence="6">
    <location>
        <begin position="24"/>
        <end position="152"/>
    </location>
</feature>
<evidence type="ECO:0000256" key="2">
    <source>
        <dbReference type="ARBA" id="ARBA00022475"/>
    </source>
</evidence>
<keyword evidence="4" id="KW-1133">Transmembrane helix</keyword>
<protein>
    <submittedName>
        <fullName evidence="8">Histidine kinase</fullName>
    </submittedName>
</protein>
<evidence type="ECO:0000256" key="4">
    <source>
        <dbReference type="ARBA" id="ARBA00022989"/>
    </source>
</evidence>
<dbReference type="Proteomes" id="UP000197535">
    <property type="component" value="Unassembled WGS sequence"/>
</dbReference>
<comment type="caution">
    <text evidence="8">The sequence shown here is derived from an EMBL/GenBank/DDBJ whole genome shotgun (WGS) entry which is preliminary data.</text>
</comment>
<evidence type="ECO:0000259" key="7">
    <source>
        <dbReference type="SMART" id="SM01049"/>
    </source>
</evidence>
<keyword evidence="5" id="KW-0472">Membrane</keyword>
<evidence type="ECO:0000256" key="3">
    <source>
        <dbReference type="ARBA" id="ARBA00022692"/>
    </source>
</evidence>
<sequence length="152" mass="16741">MKKFLSTLLLGLSALLFSHGALAAERGSAEEATALTKKAIAYLKANGKEKAFAEFNNPNGQFKDRDLYIFVFDLNGKTLAHGTNPKLLDKNLLDLKDADGKLFVKEFVDVAKGKGKGWIDYKWPHPATKAIEAKSTYVEKVDDMLVGCGIYK</sequence>
<keyword evidence="8" id="KW-0808">Transferase</keyword>
<comment type="subcellular location">
    <subcellularLocation>
        <location evidence="1">Cell membrane</location>
        <topology evidence="1">Multi-pass membrane protein</topology>
    </subcellularLocation>
</comment>
<dbReference type="SMART" id="SM01049">
    <property type="entry name" value="Cache_2"/>
    <property type="match status" value="1"/>
</dbReference>
<keyword evidence="9" id="KW-1185">Reference proteome</keyword>
<keyword evidence="6" id="KW-0732">Signal</keyword>
<evidence type="ECO:0000256" key="6">
    <source>
        <dbReference type="SAM" id="SignalP"/>
    </source>
</evidence>
<dbReference type="GO" id="GO:0005886">
    <property type="term" value="C:plasma membrane"/>
    <property type="evidence" value="ECO:0007669"/>
    <property type="project" value="UniProtKB-SubCell"/>
</dbReference>
<feature type="domain" description="Single Cache" evidence="7">
    <location>
        <begin position="21"/>
        <end position="105"/>
    </location>
</feature>
<accession>A0A254T890</accession>
<dbReference type="Gene3D" id="3.30.450.20">
    <property type="entry name" value="PAS domain"/>
    <property type="match status" value="1"/>
</dbReference>
<feature type="signal peptide" evidence="6">
    <location>
        <begin position="1"/>
        <end position="23"/>
    </location>
</feature>
<name>A0A254T890_9BURK</name>
<dbReference type="InterPro" id="IPR033480">
    <property type="entry name" value="sCache_2"/>
</dbReference>
<keyword evidence="3" id="KW-0812">Transmembrane</keyword>
<dbReference type="Pfam" id="PF17200">
    <property type="entry name" value="sCache_2"/>
    <property type="match status" value="1"/>
</dbReference>
<evidence type="ECO:0000256" key="1">
    <source>
        <dbReference type="ARBA" id="ARBA00004651"/>
    </source>
</evidence>
<dbReference type="GO" id="GO:0016301">
    <property type="term" value="F:kinase activity"/>
    <property type="evidence" value="ECO:0007669"/>
    <property type="project" value="UniProtKB-KW"/>
</dbReference>
<dbReference type="RefSeq" id="WP_088710259.1">
    <property type="nucleotide sequence ID" value="NZ_LSTO01000002.1"/>
</dbReference>
<evidence type="ECO:0000313" key="8">
    <source>
        <dbReference type="EMBL" id="OWW18856.1"/>
    </source>
</evidence>
<keyword evidence="8" id="KW-0418">Kinase</keyword>
<dbReference type="EMBL" id="LSTO01000002">
    <property type="protein sequence ID" value="OWW18856.1"/>
    <property type="molecule type" value="Genomic_DNA"/>
</dbReference>
<proteinExistence type="predicted"/>
<dbReference type="OrthoDB" id="9178561at2"/>
<gene>
    <name evidence="8" type="ORF">AYR66_04310</name>
</gene>
<evidence type="ECO:0000256" key="5">
    <source>
        <dbReference type="ARBA" id="ARBA00023136"/>
    </source>
</evidence>
<evidence type="ECO:0000313" key="9">
    <source>
        <dbReference type="Proteomes" id="UP000197535"/>
    </source>
</evidence>
<reference evidence="8 9" key="1">
    <citation type="submission" date="2016-02" db="EMBL/GenBank/DDBJ databases">
        <authorList>
            <person name="Wen L."/>
            <person name="He K."/>
            <person name="Yang H."/>
        </authorList>
    </citation>
    <scope>NUCLEOTIDE SEQUENCE [LARGE SCALE GENOMIC DNA]</scope>
    <source>
        <strain evidence="8 9">TSA40</strain>
    </source>
</reference>